<dbReference type="PANTHER" id="PTHR35467:SF2">
    <property type="entry name" value="PROTEIN NEOXANTHIN-DEFICIENT 1"/>
    <property type="match status" value="1"/>
</dbReference>
<dbReference type="SUPFAM" id="SSF160104">
    <property type="entry name" value="Acetoacetate decarboxylase-like"/>
    <property type="match status" value="1"/>
</dbReference>
<dbReference type="GO" id="GO:0008270">
    <property type="term" value="F:zinc ion binding"/>
    <property type="evidence" value="ECO:0007669"/>
    <property type="project" value="InterPro"/>
</dbReference>
<evidence type="ECO:0000313" key="4">
    <source>
        <dbReference type="Proteomes" id="UP000326939"/>
    </source>
</evidence>
<dbReference type="AlphaFoldDB" id="A0A5N5NC88"/>
<keyword evidence="4" id="KW-1185">Reference proteome</keyword>
<dbReference type="InterPro" id="IPR023375">
    <property type="entry name" value="ADC_dom_sf"/>
</dbReference>
<feature type="domain" description="DYW" evidence="2">
    <location>
        <begin position="272"/>
        <end position="303"/>
    </location>
</feature>
<accession>A0A5N5NC88</accession>
<proteinExistence type="inferred from homology"/>
<name>A0A5N5NC88_9ROSI</name>
<dbReference type="Proteomes" id="UP000326939">
    <property type="component" value="Chromosome 3"/>
</dbReference>
<dbReference type="InterPro" id="IPR032867">
    <property type="entry name" value="DYW_dom"/>
</dbReference>
<dbReference type="InterPro" id="IPR039343">
    <property type="entry name" value="NDX1-like"/>
</dbReference>
<dbReference type="PANTHER" id="PTHR35467">
    <property type="match status" value="1"/>
</dbReference>
<sequence length="575" mass="64566">MKPRSLNLEAEGNSRRSDQMVDLENRILKHLPAVTRPQRCYKRSSFIMAKMSVWRQLRCPLLGFSSDASCGACVKCGWLEGAEHVSDKRSEKKALTWTGLMVGYTHAESKWMLWLCLLRWSIKVLDWRSSVWEVVSEVNKALGRGYLIKLSDGGLGLKMLFWDLVVGDHGEVKTGWTVDDMGQSHCGWKVWSQRAAIFGDDECEHGVVPTVDHYDFMQDYCKGFIVGEKNHPKTEDFYSKLEALSDSVTKEETDLLTEAVSDSFPERKEQPLFRNLRACEDCHDFGKQVSSITGREIIVRDSSDSITSSQGNVLAMTTARLVTVPNYGALRTIWNAWRSSLVQLDFWHLQILADLSLSESWKLQKQNVPRTMESLLGYLKAGTYPKSLNFVSFFFALYQLHLVKSETARAFIPKEFRLVEAFGYTLGGFFLASYEDSPAGFFDELVVIAGTVWNPPTSCAWAAKVLVNSGDACDHGRKKVGLPSQVARFSKKITAVPRRRKSKFSGFLDNIGLGTASSSTEDCMDVLVTETNGPSTIDICNINLTTLGEYASVIIVSSHNRNYNRLLLVQVGIFP</sequence>
<dbReference type="Pfam" id="PF14432">
    <property type="entry name" value="DYW_deaminase"/>
    <property type="match status" value="1"/>
</dbReference>
<organism evidence="3 4">
    <name type="scientific">Salix brachista</name>
    <dbReference type="NCBI Taxonomy" id="2182728"/>
    <lineage>
        <taxon>Eukaryota</taxon>
        <taxon>Viridiplantae</taxon>
        <taxon>Streptophyta</taxon>
        <taxon>Embryophyta</taxon>
        <taxon>Tracheophyta</taxon>
        <taxon>Spermatophyta</taxon>
        <taxon>Magnoliopsida</taxon>
        <taxon>eudicotyledons</taxon>
        <taxon>Gunneridae</taxon>
        <taxon>Pentapetalae</taxon>
        <taxon>rosids</taxon>
        <taxon>fabids</taxon>
        <taxon>Malpighiales</taxon>
        <taxon>Salicaceae</taxon>
        <taxon>Saliceae</taxon>
        <taxon>Salix</taxon>
    </lineage>
</organism>
<gene>
    <name evidence="3" type="ORF">DKX38_004836</name>
</gene>
<comment type="caution">
    <text evidence="3">The sequence shown here is derived from an EMBL/GenBank/DDBJ whole genome shotgun (WGS) entry which is preliminary data.</text>
</comment>
<protein>
    <recommendedName>
        <fullName evidence="2">DYW domain-containing protein</fullName>
    </recommendedName>
</protein>
<comment type="similarity">
    <text evidence="1">Belongs to the PPR family. PCMP-H subfamily.</text>
</comment>
<evidence type="ECO:0000256" key="1">
    <source>
        <dbReference type="ARBA" id="ARBA00006643"/>
    </source>
</evidence>
<dbReference type="EMBL" id="VDCV01000003">
    <property type="protein sequence ID" value="KAB5564782.1"/>
    <property type="molecule type" value="Genomic_DNA"/>
</dbReference>
<reference evidence="4" key="1">
    <citation type="journal article" date="2019" name="Gigascience">
        <title>De novo genome assembly of the endangered Acer yangbiense, a plant species with extremely small populations endemic to Yunnan Province, China.</title>
        <authorList>
            <person name="Yang J."/>
            <person name="Wariss H.M."/>
            <person name="Tao L."/>
            <person name="Zhang R."/>
            <person name="Yun Q."/>
            <person name="Hollingsworth P."/>
            <person name="Dao Z."/>
            <person name="Luo G."/>
            <person name="Guo H."/>
            <person name="Ma Y."/>
            <person name="Sun W."/>
        </authorList>
    </citation>
    <scope>NUCLEOTIDE SEQUENCE [LARGE SCALE GENOMIC DNA]</scope>
    <source>
        <strain evidence="4">cv. br00</strain>
    </source>
</reference>
<evidence type="ECO:0000313" key="3">
    <source>
        <dbReference type="EMBL" id="KAB5564782.1"/>
    </source>
</evidence>
<evidence type="ECO:0000259" key="2">
    <source>
        <dbReference type="Pfam" id="PF14432"/>
    </source>
</evidence>